<keyword evidence="4" id="KW-1185">Reference proteome</keyword>
<dbReference type="Proteomes" id="UP000515145">
    <property type="component" value="Chromosome 10"/>
</dbReference>
<protein>
    <submittedName>
        <fullName evidence="5">LRRN4 C-terminal-like protein</fullName>
    </submittedName>
</protein>
<evidence type="ECO:0000256" key="1">
    <source>
        <dbReference type="SAM" id="MobiDB-lite"/>
    </source>
</evidence>
<feature type="chain" id="PRO_5027746759" evidence="3">
    <location>
        <begin position="28"/>
        <end position="260"/>
    </location>
</feature>
<evidence type="ECO:0000256" key="2">
    <source>
        <dbReference type="SAM" id="Phobius"/>
    </source>
</evidence>
<dbReference type="GeneID" id="114443139"/>
<accession>A0A6P7J8B1</accession>
<feature type="compositionally biased region" description="Acidic residues" evidence="1">
    <location>
        <begin position="46"/>
        <end position="58"/>
    </location>
</feature>
<feature type="transmembrane region" description="Helical" evidence="2">
    <location>
        <begin position="210"/>
        <end position="233"/>
    </location>
</feature>
<keyword evidence="2" id="KW-0812">Transmembrane</keyword>
<dbReference type="RefSeq" id="XP_028272878.1">
    <property type="nucleotide sequence ID" value="XM_028417077.1"/>
</dbReference>
<sequence>MMLLHWNLAALLFFISPLLHLPLVTHAASTSSPITQPRIIFMTSSDDFDEYEDDDDTDTDKHRPTPEVLTAVRTNVLHQEPKLCQYDPCLENQKPCAEQSGCLCPGLSSAHEPPHPPRIKALLPVNAGENQGKIEVQWCAPSSVVSSYRVVVEGHDSDDLKFDAELRRGLLESVEVGTKVCVEAVNTAGSSTPSDFSCKRYDSPESDHKLFAWVVGGGVVLLLLLVIAAVILWKHKMCQRPKRNAADGLGNPSYSTEGTL</sequence>
<evidence type="ECO:0000313" key="4">
    <source>
        <dbReference type="Proteomes" id="UP000515145"/>
    </source>
</evidence>
<keyword evidence="2" id="KW-1133">Transmembrane helix</keyword>
<feature type="region of interest" description="Disordered" evidence="1">
    <location>
        <begin position="45"/>
        <end position="64"/>
    </location>
</feature>
<keyword evidence="2" id="KW-0472">Membrane</keyword>
<dbReference type="InParanoid" id="A0A6P7J8B1"/>
<organism evidence="4 5">
    <name type="scientific">Parambassis ranga</name>
    <name type="common">Indian glassy fish</name>
    <dbReference type="NCBI Taxonomy" id="210632"/>
    <lineage>
        <taxon>Eukaryota</taxon>
        <taxon>Metazoa</taxon>
        <taxon>Chordata</taxon>
        <taxon>Craniata</taxon>
        <taxon>Vertebrata</taxon>
        <taxon>Euteleostomi</taxon>
        <taxon>Actinopterygii</taxon>
        <taxon>Neopterygii</taxon>
        <taxon>Teleostei</taxon>
        <taxon>Neoteleostei</taxon>
        <taxon>Acanthomorphata</taxon>
        <taxon>Ovalentaria</taxon>
        <taxon>Ambassidae</taxon>
        <taxon>Parambassis</taxon>
    </lineage>
</organism>
<reference evidence="5" key="1">
    <citation type="submission" date="2025-08" db="UniProtKB">
        <authorList>
            <consortium name="RefSeq"/>
        </authorList>
    </citation>
    <scope>IDENTIFICATION</scope>
</reference>
<feature type="signal peptide" evidence="3">
    <location>
        <begin position="1"/>
        <end position="27"/>
    </location>
</feature>
<name>A0A6P7J8B1_9TELE</name>
<keyword evidence="3" id="KW-0732">Signal</keyword>
<evidence type="ECO:0000313" key="5">
    <source>
        <dbReference type="RefSeq" id="XP_028272878.1"/>
    </source>
</evidence>
<evidence type="ECO:0000256" key="3">
    <source>
        <dbReference type="SAM" id="SignalP"/>
    </source>
</evidence>
<dbReference type="OrthoDB" id="8824963at2759"/>
<gene>
    <name evidence="5" type="primary">LOC114443139</name>
</gene>
<dbReference type="AlphaFoldDB" id="A0A6P7J8B1"/>
<proteinExistence type="predicted"/>